<accession>A0A3N6NYF4</accession>
<proteinExistence type="inferred from homology"/>
<dbReference type="InterPro" id="IPR036291">
    <property type="entry name" value="NAD(P)-bd_dom_sf"/>
</dbReference>
<dbReference type="EMBL" id="RCBY01000122">
    <property type="protein sequence ID" value="RQH35893.1"/>
    <property type="molecule type" value="Genomic_DNA"/>
</dbReference>
<reference evidence="4 5" key="1">
    <citation type="journal article" date="2018" name="ACS Chem. Biol.">
        <title>Ketoreductase domain dysfunction expands chemodiversity: malyngamide biosynthesis in the cyanobacterium Okeania hirsuta.</title>
        <authorList>
            <person name="Moss N.A."/>
            <person name="Leao T."/>
            <person name="Rankin M."/>
            <person name="McCullough T.M."/>
            <person name="Qu P."/>
            <person name="Korobeynikov A."/>
            <person name="Smith J.L."/>
            <person name="Gerwick L."/>
            <person name="Gerwick W.H."/>
        </authorList>
    </citation>
    <scope>NUCLEOTIDE SEQUENCE [LARGE SCALE GENOMIC DNA]</scope>
    <source>
        <strain evidence="4 5">PAB10Feb10-1</strain>
    </source>
</reference>
<dbReference type="PRINTS" id="PR00081">
    <property type="entry name" value="GDHRDH"/>
</dbReference>
<dbReference type="PANTHER" id="PTHR44196:SF2">
    <property type="entry name" value="SHORT-CHAIN DEHYDROGENASE-RELATED"/>
    <property type="match status" value="1"/>
</dbReference>
<dbReference type="PIRSF" id="PIRSF000126">
    <property type="entry name" value="11-beta-HSD1"/>
    <property type="match status" value="1"/>
</dbReference>
<protein>
    <submittedName>
        <fullName evidence="4">SDR family oxidoreductase</fullName>
    </submittedName>
</protein>
<dbReference type="RefSeq" id="WP_124143390.1">
    <property type="nucleotide sequence ID" value="NZ_CAWOKI010000340.1"/>
</dbReference>
<evidence type="ECO:0000256" key="2">
    <source>
        <dbReference type="ARBA" id="ARBA00023002"/>
    </source>
</evidence>
<comment type="caution">
    <text evidence="4">The sequence shown here is derived from an EMBL/GenBank/DDBJ whole genome shotgun (WGS) entry which is preliminary data.</text>
</comment>
<organism evidence="4 5">
    <name type="scientific">Okeania hirsuta</name>
    <dbReference type="NCBI Taxonomy" id="1458930"/>
    <lineage>
        <taxon>Bacteria</taxon>
        <taxon>Bacillati</taxon>
        <taxon>Cyanobacteriota</taxon>
        <taxon>Cyanophyceae</taxon>
        <taxon>Oscillatoriophycideae</taxon>
        <taxon>Oscillatoriales</taxon>
        <taxon>Microcoleaceae</taxon>
        <taxon>Okeania</taxon>
    </lineage>
</organism>
<dbReference type="GO" id="GO:0016020">
    <property type="term" value="C:membrane"/>
    <property type="evidence" value="ECO:0007669"/>
    <property type="project" value="TreeGrafter"/>
</dbReference>
<dbReference type="InterPro" id="IPR002347">
    <property type="entry name" value="SDR_fam"/>
</dbReference>
<dbReference type="AlphaFoldDB" id="A0A3N6NYF4"/>
<evidence type="ECO:0000256" key="1">
    <source>
        <dbReference type="ARBA" id="ARBA00006484"/>
    </source>
</evidence>
<sequence length="264" mass="28599">MKTALITGASSGIGEIFAKELASRKTNLVLVARSEDKLQKLANELQSQYQIQADVIVQDLTAPAATNSVFETVFQKGLTIDLLVNNAGFGDYGNFTERPLEKQVNMIQLNITALVELTHLFLPGMQQNKSGAIINVSSIGGFQPLPYMSVYGATKAFVLSFSEALWAENQDSGVKILALCPGPTESEFFQKAEFPKSVGGSSMSKLTPTEEVVKDALQALEKNQSNAVTGGFLNQVIVNLSRFFPRETLVGVVEKVFGSIKQNN</sequence>
<dbReference type="PRINTS" id="PR00080">
    <property type="entry name" value="SDRFAMILY"/>
</dbReference>
<keyword evidence="5" id="KW-1185">Reference proteome</keyword>
<evidence type="ECO:0000313" key="4">
    <source>
        <dbReference type="EMBL" id="RQH35893.1"/>
    </source>
</evidence>
<evidence type="ECO:0000256" key="3">
    <source>
        <dbReference type="RuleBase" id="RU000363"/>
    </source>
</evidence>
<dbReference type="PANTHER" id="PTHR44196">
    <property type="entry name" value="DEHYDROGENASE/REDUCTASE SDR FAMILY MEMBER 7B"/>
    <property type="match status" value="1"/>
</dbReference>
<dbReference type="GO" id="GO:0016491">
    <property type="term" value="F:oxidoreductase activity"/>
    <property type="evidence" value="ECO:0007669"/>
    <property type="project" value="UniProtKB-KW"/>
</dbReference>
<name>A0A3N6NYF4_9CYAN</name>
<comment type="similarity">
    <text evidence="1 3">Belongs to the short-chain dehydrogenases/reductases (SDR) family.</text>
</comment>
<dbReference type="SUPFAM" id="SSF51735">
    <property type="entry name" value="NAD(P)-binding Rossmann-fold domains"/>
    <property type="match status" value="1"/>
</dbReference>
<dbReference type="OrthoDB" id="9808814at2"/>
<gene>
    <name evidence="4" type="ORF">D5R40_19635</name>
</gene>
<dbReference type="Pfam" id="PF00106">
    <property type="entry name" value="adh_short"/>
    <property type="match status" value="1"/>
</dbReference>
<keyword evidence="2" id="KW-0560">Oxidoreductase</keyword>
<evidence type="ECO:0000313" key="5">
    <source>
        <dbReference type="Proteomes" id="UP000269154"/>
    </source>
</evidence>
<dbReference type="Gene3D" id="3.40.50.720">
    <property type="entry name" value="NAD(P)-binding Rossmann-like Domain"/>
    <property type="match status" value="1"/>
</dbReference>
<dbReference type="Proteomes" id="UP000269154">
    <property type="component" value="Unassembled WGS sequence"/>
</dbReference>